<feature type="region of interest" description="Disordered" evidence="1">
    <location>
        <begin position="207"/>
        <end position="227"/>
    </location>
</feature>
<organism evidence="2 3">
    <name type="scientific">Heterodermia speciosa</name>
    <dbReference type="NCBI Taxonomy" id="116794"/>
    <lineage>
        <taxon>Eukaryota</taxon>
        <taxon>Fungi</taxon>
        <taxon>Dikarya</taxon>
        <taxon>Ascomycota</taxon>
        <taxon>Pezizomycotina</taxon>
        <taxon>Lecanoromycetes</taxon>
        <taxon>OSLEUM clade</taxon>
        <taxon>Lecanoromycetidae</taxon>
        <taxon>Caliciales</taxon>
        <taxon>Physciaceae</taxon>
        <taxon>Heterodermia</taxon>
    </lineage>
</organism>
<dbReference type="Proteomes" id="UP000664521">
    <property type="component" value="Unassembled WGS sequence"/>
</dbReference>
<dbReference type="OrthoDB" id="5409538at2759"/>
<feature type="compositionally biased region" description="Low complexity" evidence="1">
    <location>
        <begin position="207"/>
        <end position="221"/>
    </location>
</feature>
<reference evidence="2" key="1">
    <citation type="submission" date="2021-03" db="EMBL/GenBank/DDBJ databases">
        <authorList>
            <person name="Tagirdzhanova G."/>
        </authorList>
    </citation>
    <scope>NUCLEOTIDE SEQUENCE</scope>
</reference>
<sequence length="227" mass="25109">MTDYLTTFTKSVTCKPEESWSTCFLRTIAKEPRMNCTNIYSTCRPPSGSAISDTKAYYGAWNIWSTWNYLSSWSMALSDIVAKNPNVIKDNAQPGDTDQFMPQNNGVQKVDIALSNMVHMLNKASEPADAAFLRFLKYVPSTLVYNATSNSGINIGNQLQSRLAVLMAKISTDVDSFLKLVEGGEFSRVFNYNVQTIENTFMRQNASTVSTSTDGGSSVDDSIAHIE</sequence>
<evidence type="ECO:0000256" key="1">
    <source>
        <dbReference type="SAM" id="MobiDB-lite"/>
    </source>
</evidence>
<name>A0A8H3I3X8_9LECA</name>
<accession>A0A8H3I3X8</accession>
<gene>
    <name evidence="2" type="ORF">HETSPECPRED_001754</name>
</gene>
<evidence type="ECO:0000313" key="2">
    <source>
        <dbReference type="EMBL" id="CAF9914092.1"/>
    </source>
</evidence>
<proteinExistence type="predicted"/>
<evidence type="ECO:0000313" key="3">
    <source>
        <dbReference type="Proteomes" id="UP000664521"/>
    </source>
</evidence>
<dbReference type="AlphaFoldDB" id="A0A8H3I3X8"/>
<dbReference type="EMBL" id="CAJPDS010000013">
    <property type="protein sequence ID" value="CAF9914092.1"/>
    <property type="molecule type" value="Genomic_DNA"/>
</dbReference>
<protein>
    <submittedName>
        <fullName evidence="2">Uncharacterized protein</fullName>
    </submittedName>
</protein>
<keyword evidence="3" id="KW-1185">Reference proteome</keyword>
<comment type="caution">
    <text evidence="2">The sequence shown here is derived from an EMBL/GenBank/DDBJ whole genome shotgun (WGS) entry which is preliminary data.</text>
</comment>